<reference evidence="1 2" key="1">
    <citation type="submission" date="2019-09" db="EMBL/GenBank/DDBJ databases">
        <authorList>
            <person name="Ou C."/>
        </authorList>
    </citation>
    <scope>NUCLEOTIDE SEQUENCE [LARGE SCALE GENOMIC DNA]</scope>
    <source>
        <strain evidence="1">S2</strain>
        <tissue evidence="1">Leaf</tissue>
    </source>
</reference>
<proteinExistence type="predicted"/>
<name>A0A5N5FNC6_9ROSA</name>
<gene>
    <name evidence="1" type="ORF">D8674_004176</name>
</gene>
<organism evidence="1 2">
    <name type="scientific">Pyrus ussuriensis x Pyrus communis</name>
    <dbReference type="NCBI Taxonomy" id="2448454"/>
    <lineage>
        <taxon>Eukaryota</taxon>
        <taxon>Viridiplantae</taxon>
        <taxon>Streptophyta</taxon>
        <taxon>Embryophyta</taxon>
        <taxon>Tracheophyta</taxon>
        <taxon>Spermatophyta</taxon>
        <taxon>Magnoliopsida</taxon>
        <taxon>eudicotyledons</taxon>
        <taxon>Gunneridae</taxon>
        <taxon>Pentapetalae</taxon>
        <taxon>rosids</taxon>
        <taxon>fabids</taxon>
        <taxon>Rosales</taxon>
        <taxon>Rosaceae</taxon>
        <taxon>Amygdaloideae</taxon>
        <taxon>Maleae</taxon>
        <taxon>Pyrus</taxon>
    </lineage>
</organism>
<accession>A0A5N5FNC6</accession>
<dbReference type="AlphaFoldDB" id="A0A5N5FNC6"/>
<evidence type="ECO:0000313" key="2">
    <source>
        <dbReference type="Proteomes" id="UP000327157"/>
    </source>
</evidence>
<evidence type="ECO:0000313" key="1">
    <source>
        <dbReference type="EMBL" id="KAB2603171.1"/>
    </source>
</evidence>
<dbReference type="GO" id="GO:0016757">
    <property type="term" value="F:glycosyltransferase activity"/>
    <property type="evidence" value="ECO:0007669"/>
    <property type="project" value="UniProtKB-KW"/>
</dbReference>
<reference evidence="2" key="2">
    <citation type="submission" date="2019-10" db="EMBL/GenBank/DDBJ databases">
        <title>A de novo genome assembly of a pear dwarfing rootstock.</title>
        <authorList>
            <person name="Wang F."/>
            <person name="Wang J."/>
            <person name="Li S."/>
            <person name="Zhang Y."/>
            <person name="Fang M."/>
            <person name="Ma L."/>
            <person name="Zhao Y."/>
            <person name="Jiang S."/>
        </authorList>
    </citation>
    <scope>NUCLEOTIDE SEQUENCE [LARGE SCALE GENOMIC DNA]</scope>
</reference>
<keyword evidence="2" id="KW-1185">Reference proteome</keyword>
<dbReference type="EMBL" id="SMOL01000695">
    <property type="protein sequence ID" value="KAB2603171.1"/>
    <property type="molecule type" value="Genomic_DNA"/>
</dbReference>
<keyword evidence="1" id="KW-0808">Transferase</keyword>
<reference evidence="1 2" key="3">
    <citation type="submission" date="2019-11" db="EMBL/GenBank/DDBJ databases">
        <title>A de novo genome assembly of a pear dwarfing rootstock.</title>
        <authorList>
            <person name="Wang F."/>
            <person name="Wang J."/>
            <person name="Li S."/>
            <person name="Zhang Y."/>
            <person name="Fang M."/>
            <person name="Ma L."/>
            <person name="Zhao Y."/>
            <person name="Jiang S."/>
        </authorList>
    </citation>
    <scope>NUCLEOTIDE SEQUENCE [LARGE SCALE GENOMIC DNA]</scope>
    <source>
        <strain evidence="1">S2</strain>
        <tissue evidence="1">Leaf</tissue>
    </source>
</reference>
<keyword evidence="1" id="KW-0328">Glycosyltransferase</keyword>
<comment type="caution">
    <text evidence="1">The sequence shown here is derived from an EMBL/GenBank/DDBJ whole genome shotgun (WGS) entry which is preliminary data.</text>
</comment>
<protein>
    <submittedName>
        <fullName evidence="1">ATP phosphoribosyltransferase 2</fullName>
    </submittedName>
</protein>
<dbReference type="Proteomes" id="UP000327157">
    <property type="component" value="Chromosome 10"/>
</dbReference>
<sequence>MGSWQSLRKSRVSAAIRPLLGRSRRILFRSETQSFTASATTVCSCKTLQVMWKSGRWGHTGWGRRSYLAGLMPIYCCSFCLDLNERSRRWQCK</sequence>